<evidence type="ECO:0000259" key="3">
    <source>
        <dbReference type="Pfam" id="PF03816"/>
    </source>
</evidence>
<evidence type="ECO:0000256" key="2">
    <source>
        <dbReference type="SAM" id="MobiDB-lite"/>
    </source>
</evidence>
<organism evidence="4 5">
    <name type="scientific">Cellulomonas edaphi</name>
    <dbReference type="NCBI Taxonomy" id="3053468"/>
    <lineage>
        <taxon>Bacteria</taxon>
        <taxon>Bacillati</taxon>
        <taxon>Actinomycetota</taxon>
        <taxon>Actinomycetes</taxon>
        <taxon>Micrococcales</taxon>
        <taxon>Cellulomonadaceae</taxon>
        <taxon>Cellulomonas</taxon>
    </lineage>
</organism>
<comment type="caution">
    <text evidence="4">The sequence shown here is derived from an EMBL/GenBank/DDBJ whole genome shotgun (WGS) entry which is preliminary data.</text>
</comment>
<evidence type="ECO:0000313" key="4">
    <source>
        <dbReference type="EMBL" id="MDM7832560.1"/>
    </source>
</evidence>
<feature type="region of interest" description="Disordered" evidence="2">
    <location>
        <begin position="354"/>
        <end position="391"/>
    </location>
</feature>
<feature type="domain" description="Cell envelope-related transcriptional attenuator" evidence="3">
    <location>
        <begin position="104"/>
        <end position="273"/>
    </location>
</feature>
<comment type="similarity">
    <text evidence="1">Belongs to the LytR/CpsA/Psr (LCP) family.</text>
</comment>
<dbReference type="InterPro" id="IPR050922">
    <property type="entry name" value="LytR/CpsA/Psr_CW_biosynth"/>
</dbReference>
<dbReference type="NCBIfam" id="TIGR00350">
    <property type="entry name" value="lytR_cpsA_psr"/>
    <property type="match status" value="1"/>
</dbReference>
<dbReference type="EMBL" id="JAUCGR010000004">
    <property type="protein sequence ID" value="MDM7832560.1"/>
    <property type="molecule type" value="Genomic_DNA"/>
</dbReference>
<dbReference type="Gene3D" id="3.40.630.190">
    <property type="entry name" value="LCP protein"/>
    <property type="match status" value="1"/>
</dbReference>
<sequence length="391" mass="41382">MSTTAPRHSRRPARPRRALRAAALVALAVPLFVVSAAGATYLRLDANIDTADGIDAYLGTSRPSASADPLVDGFAGRPLNILVMGIDARDGDNADFAGHDDGQRSDSTFLVHLPADRSRIDIVSVPRDSLVEIPSCLLEDGTQTPARASDMFNAAFQIGSGPDLNLTTAAACTRRTFEHLTGVRTDEHVVVKMNGVRDIIDTLGGVPFCLPEAMDSPKARFKAPAGHQVFNGRQAIGFLRSRTGTGNGLWLGSDLGRLDRQHQFLVALTDKIHRARLLSKPRTLLTVLNQATKAISVSPGLGDLRTMAGLANGLRGIDGARVNAITVPTESVEGSGRVRWTAAADDIWERINADRPLTDPAPAPTGTHKAPKPSKPNPTGPKPTASAGICG</sequence>
<evidence type="ECO:0000256" key="1">
    <source>
        <dbReference type="ARBA" id="ARBA00006068"/>
    </source>
</evidence>
<reference evidence="4 5" key="1">
    <citation type="submission" date="2023-06" db="EMBL/GenBank/DDBJ databases">
        <title>Cellulomonas sp. MW9 Whole genome sequence.</title>
        <authorList>
            <person name="Park S."/>
        </authorList>
    </citation>
    <scope>NUCLEOTIDE SEQUENCE [LARGE SCALE GENOMIC DNA]</scope>
    <source>
        <strain evidence="4 5">MW9</strain>
    </source>
</reference>
<dbReference type="RefSeq" id="WP_289448062.1">
    <property type="nucleotide sequence ID" value="NZ_JAUCGR010000004.1"/>
</dbReference>
<accession>A0ABT7SAA3</accession>
<dbReference type="PANTHER" id="PTHR33392">
    <property type="entry name" value="POLYISOPRENYL-TEICHOIC ACID--PEPTIDOGLYCAN TEICHOIC ACID TRANSFERASE TAGU"/>
    <property type="match status" value="1"/>
</dbReference>
<dbReference type="Proteomes" id="UP001321453">
    <property type="component" value="Unassembled WGS sequence"/>
</dbReference>
<dbReference type="InterPro" id="IPR004474">
    <property type="entry name" value="LytR_CpsA_psr"/>
</dbReference>
<proteinExistence type="inferred from homology"/>
<name>A0ABT7SAA3_9CELL</name>
<dbReference type="Pfam" id="PF03816">
    <property type="entry name" value="LytR_cpsA_psr"/>
    <property type="match status" value="1"/>
</dbReference>
<gene>
    <name evidence="4" type="ORF">QRT05_14560</name>
</gene>
<dbReference type="PANTHER" id="PTHR33392:SF6">
    <property type="entry name" value="POLYISOPRENYL-TEICHOIC ACID--PEPTIDOGLYCAN TEICHOIC ACID TRANSFERASE TAGU"/>
    <property type="match status" value="1"/>
</dbReference>
<evidence type="ECO:0000313" key="5">
    <source>
        <dbReference type="Proteomes" id="UP001321453"/>
    </source>
</evidence>
<protein>
    <submittedName>
        <fullName evidence="4">LCP family protein</fullName>
    </submittedName>
</protein>
<keyword evidence="5" id="KW-1185">Reference proteome</keyword>